<evidence type="ECO:0000313" key="4">
    <source>
        <dbReference type="EMBL" id="CAD9666872.1"/>
    </source>
</evidence>
<dbReference type="PANTHER" id="PTHR11220">
    <property type="entry name" value="HEME-BINDING PROTEIN-RELATED"/>
    <property type="match status" value="1"/>
</dbReference>
<name>A0A7S2RC75_9STRA</name>
<feature type="signal peptide" evidence="3">
    <location>
        <begin position="1"/>
        <end position="24"/>
    </location>
</feature>
<gene>
    <name evidence="4" type="ORF">EANT1437_LOCUS5815</name>
</gene>
<evidence type="ECO:0000256" key="2">
    <source>
        <dbReference type="SAM" id="MobiDB-lite"/>
    </source>
</evidence>
<dbReference type="Pfam" id="PF04832">
    <property type="entry name" value="SOUL"/>
    <property type="match status" value="1"/>
</dbReference>
<dbReference type="InterPro" id="IPR011256">
    <property type="entry name" value="Reg_factor_effector_dom_sf"/>
</dbReference>
<organism evidence="4">
    <name type="scientific">Eucampia antarctica</name>
    <dbReference type="NCBI Taxonomy" id="49252"/>
    <lineage>
        <taxon>Eukaryota</taxon>
        <taxon>Sar</taxon>
        <taxon>Stramenopiles</taxon>
        <taxon>Ochrophyta</taxon>
        <taxon>Bacillariophyta</taxon>
        <taxon>Mediophyceae</taxon>
        <taxon>Biddulphiophycidae</taxon>
        <taxon>Hemiaulales</taxon>
        <taxon>Hemiaulaceae</taxon>
        <taxon>Eucampia</taxon>
    </lineage>
</organism>
<dbReference type="SUPFAM" id="SSF55136">
    <property type="entry name" value="Probable bacterial effector-binding domain"/>
    <property type="match status" value="1"/>
</dbReference>
<dbReference type="PANTHER" id="PTHR11220:SF58">
    <property type="entry name" value="SOUL HEME-BINDING FAMILY PROTEIN"/>
    <property type="match status" value="1"/>
</dbReference>
<evidence type="ECO:0000256" key="3">
    <source>
        <dbReference type="SAM" id="SignalP"/>
    </source>
</evidence>
<comment type="similarity">
    <text evidence="1">Belongs to the HEBP family.</text>
</comment>
<keyword evidence="3" id="KW-0732">Signal</keyword>
<evidence type="ECO:0000256" key="1">
    <source>
        <dbReference type="ARBA" id="ARBA00009817"/>
    </source>
</evidence>
<accession>A0A7S2RC75</accession>
<proteinExistence type="inferred from homology"/>
<dbReference type="AlphaFoldDB" id="A0A7S2RC75"/>
<sequence length="483" mass="52612">MNVSIPKYAILCILLQNLSTSVDAFALAPQSMSIKNVFEQRSLQQQQQKEQERQRIGSSRLYETKADKDEAFSAFANSLEEDDDDMFSDDQPLPTWQESLEDLLDPSTPSGKRQILLSELLNANDEIRNDVQSALMERKIDSLLSPRGKRLQDATKAVARQITTDILPGIAEMASSSASSGKPPALPKQFPTLVPKIGSSIFGAFSNQAKKQLELLQGDLADPTRIPERLSKQTADLATEARNIFLETPEGLAGPSYQVVEVCEGYEVRDYEGYSVASTSMAKVGESYSMDDVVNGGAAFNALAAYIFGGNEDGKNMEMTTPVTTTSLGEMRFYLKTDGTMTDNANDIIFPQPLTPQDSYNEQGAVKVVDIPAARLAVATFTGFVTEGEVQRQKDTLLSALGLDGVDIDVPHGAVVPHVVFQYNPPYTIPMVRRNEIAVPVRVPPGEVDAASTLESEWVAPDINTTAEPQDETDDASALSDVE</sequence>
<protein>
    <submittedName>
        <fullName evidence="4">Uncharacterized protein</fullName>
    </submittedName>
</protein>
<dbReference type="EMBL" id="HBHI01011333">
    <property type="protein sequence ID" value="CAD9666872.1"/>
    <property type="molecule type" value="Transcribed_RNA"/>
</dbReference>
<dbReference type="Gene3D" id="3.20.80.10">
    <property type="entry name" value="Regulatory factor, effector binding domain"/>
    <property type="match status" value="1"/>
</dbReference>
<reference evidence="4" key="1">
    <citation type="submission" date="2021-01" db="EMBL/GenBank/DDBJ databases">
        <authorList>
            <person name="Corre E."/>
            <person name="Pelletier E."/>
            <person name="Niang G."/>
            <person name="Scheremetjew M."/>
            <person name="Finn R."/>
            <person name="Kale V."/>
            <person name="Holt S."/>
            <person name="Cochrane G."/>
            <person name="Meng A."/>
            <person name="Brown T."/>
            <person name="Cohen L."/>
        </authorList>
    </citation>
    <scope>NUCLEOTIDE SEQUENCE</scope>
    <source>
        <strain evidence="4">CCMP1452</strain>
    </source>
</reference>
<feature type="chain" id="PRO_5030717274" evidence="3">
    <location>
        <begin position="25"/>
        <end position="483"/>
    </location>
</feature>
<feature type="region of interest" description="Disordered" evidence="2">
    <location>
        <begin position="452"/>
        <end position="483"/>
    </location>
</feature>
<dbReference type="InterPro" id="IPR006917">
    <property type="entry name" value="SOUL_heme-bd"/>
</dbReference>